<dbReference type="InterPro" id="IPR036629">
    <property type="entry name" value="YjbJ_sf"/>
</dbReference>
<gene>
    <name evidence="4" type="ordered locus">Acid_3720</name>
</gene>
<evidence type="ECO:0000259" key="3">
    <source>
        <dbReference type="Pfam" id="PF05532"/>
    </source>
</evidence>
<dbReference type="STRING" id="234267.Acid_3720"/>
<dbReference type="SUPFAM" id="SSF69047">
    <property type="entry name" value="Hypothetical protein YjbJ"/>
    <property type="match status" value="1"/>
</dbReference>
<dbReference type="EMBL" id="CP000473">
    <property type="protein sequence ID" value="ABJ84691.1"/>
    <property type="molecule type" value="Genomic_DNA"/>
</dbReference>
<evidence type="ECO:0000256" key="1">
    <source>
        <dbReference type="ARBA" id="ARBA00009129"/>
    </source>
</evidence>
<comment type="similarity">
    <text evidence="1">Belongs to the UPF0337 (CsbD) family.</text>
</comment>
<dbReference type="OrthoDB" id="9796058at2"/>
<sequence>MNWDQVEGKWKQMKGSMKQQWGKLTDDDLDYIAGSRDKFIGRVQERYGLNKEEAQKQADEWLKNHPEMEPATRRSGGSL</sequence>
<dbReference type="eggNOG" id="COG3237">
    <property type="taxonomic scope" value="Bacteria"/>
</dbReference>
<dbReference type="HOGENOM" id="CLU_135567_4_1_0"/>
<dbReference type="KEGG" id="sus:Acid_3720"/>
<dbReference type="PANTHER" id="PTHR34977:SF1">
    <property type="entry name" value="UPF0337 PROTEIN YJBJ"/>
    <property type="match status" value="1"/>
</dbReference>
<dbReference type="InterPro" id="IPR008462">
    <property type="entry name" value="CsbD"/>
</dbReference>
<feature type="compositionally biased region" description="Basic and acidic residues" evidence="2">
    <location>
        <begin position="58"/>
        <end position="72"/>
    </location>
</feature>
<dbReference type="Pfam" id="PF05532">
    <property type="entry name" value="CsbD"/>
    <property type="match status" value="1"/>
</dbReference>
<reference evidence="4" key="1">
    <citation type="submission" date="2006-10" db="EMBL/GenBank/DDBJ databases">
        <title>Complete sequence of Solibacter usitatus Ellin6076.</title>
        <authorList>
            <consortium name="US DOE Joint Genome Institute"/>
            <person name="Copeland A."/>
            <person name="Lucas S."/>
            <person name="Lapidus A."/>
            <person name="Barry K."/>
            <person name="Detter J.C."/>
            <person name="Glavina del Rio T."/>
            <person name="Hammon N."/>
            <person name="Israni S."/>
            <person name="Dalin E."/>
            <person name="Tice H."/>
            <person name="Pitluck S."/>
            <person name="Thompson L.S."/>
            <person name="Brettin T."/>
            <person name="Bruce D."/>
            <person name="Han C."/>
            <person name="Tapia R."/>
            <person name="Gilna P."/>
            <person name="Schmutz J."/>
            <person name="Larimer F."/>
            <person name="Land M."/>
            <person name="Hauser L."/>
            <person name="Kyrpides N."/>
            <person name="Mikhailova N."/>
            <person name="Janssen P.H."/>
            <person name="Kuske C.R."/>
            <person name="Richardson P."/>
        </authorList>
    </citation>
    <scope>NUCLEOTIDE SEQUENCE</scope>
    <source>
        <strain evidence="4">Ellin6076</strain>
    </source>
</reference>
<evidence type="ECO:0000256" key="2">
    <source>
        <dbReference type="SAM" id="MobiDB-lite"/>
    </source>
</evidence>
<dbReference type="InParanoid" id="Q020G2"/>
<dbReference type="Gene3D" id="1.10.1470.10">
    <property type="entry name" value="YjbJ"/>
    <property type="match status" value="1"/>
</dbReference>
<proteinExistence type="inferred from homology"/>
<dbReference type="PIRSF" id="PIRSF039008">
    <property type="entry name" value="YjbJ"/>
    <property type="match status" value="1"/>
</dbReference>
<evidence type="ECO:0000313" key="4">
    <source>
        <dbReference type="EMBL" id="ABJ84691.1"/>
    </source>
</evidence>
<dbReference type="InterPro" id="IPR050423">
    <property type="entry name" value="UPF0337_stress_rsp"/>
</dbReference>
<dbReference type="InterPro" id="IPR026042">
    <property type="entry name" value="YjbJ"/>
</dbReference>
<dbReference type="PANTHER" id="PTHR34977">
    <property type="entry name" value="UPF0337 PROTEIN YJBJ"/>
    <property type="match status" value="1"/>
</dbReference>
<organism evidence="4">
    <name type="scientific">Solibacter usitatus (strain Ellin6076)</name>
    <dbReference type="NCBI Taxonomy" id="234267"/>
    <lineage>
        <taxon>Bacteria</taxon>
        <taxon>Pseudomonadati</taxon>
        <taxon>Acidobacteriota</taxon>
        <taxon>Terriglobia</taxon>
        <taxon>Bryobacterales</taxon>
        <taxon>Solibacteraceae</taxon>
        <taxon>Candidatus Solibacter</taxon>
    </lineage>
</organism>
<name>Q020G2_SOLUE</name>
<accession>Q020G2</accession>
<feature type="domain" description="CsbD-like" evidence="3">
    <location>
        <begin position="4"/>
        <end position="56"/>
    </location>
</feature>
<protein>
    <submittedName>
        <fullName evidence="4">CsbD family protein</fullName>
    </submittedName>
</protein>
<feature type="region of interest" description="Disordered" evidence="2">
    <location>
        <begin position="58"/>
        <end position="79"/>
    </location>
</feature>
<dbReference type="AlphaFoldDB" id="Q020G2"/>